<organism evidence="3 4">
    <name type="scientific">Choanephora cucurbitarum</name>
    <dbReference type="NCBI Taxonomy" id="101091"/>
    <lineage>
        <taxon>Eukaryota</taxon>
        <taxon>Fungi</taxon>
        <taxon>Fungi incertae sedis</taxon>
        <taxon>Mucoromycota</taxon>
        <taxon>Mucoromycotina</taxon>
        <taxon>Mucoromycetes</taxon>
        <taxon>Mucorales</taxon>
        <taxon>Mucorineae</taxon>
        <taxon>Choanephoraceae</taxon>
        <taxon>Choanephoroideae</taxon>
        <taxon>Choanephora</taxon>
    </lineage>
</organism>
<keyword evidence="4" id="KW-1185">Reference proteome</keyword>
<evidence type="ECO:0000256" key="1">
    <source>
        <dbReference type="SAM" id="MobiDB-lite"/>
    </source>
</evidence>
<protein>
    <recommendedName>
        <fullName evidence="2">START domain-containing protein</fullName>
    </recommendedName>
</protein>
<evidence type="ECO:0000259" key="2">
    <source>
        <dbReference type="PROSITE" id="PS50848"/>
    </source>
</evidence>
<evidence type="ECO:0000313" key="3">
    <source>
        <dbReference type="EMBL" id="OBZ90772.1"/>
    </source>
</evidence>
<dbReference type="InterPro" id="IPR051213">
    <property type="entry name" value="START_lipid_transfer"/>
</dbReference>
<feature type="region of interest" description="Disordered" evidence="1">
    <location>
        <begin position="776"/>
        <end position="803"/>
    </location>
</feature>
<feature type="compositionally biased region" description="Polar residues" evidence="1">
    <location>
        <begin position="363"/>
        <end position="388"/>
    </location>
</feature>
<proteinExistence type="predicted"/>
<dbReference type="AlphaFoldDB" id="A0A1C7NNS4"/>
<evidence type="ECO:0000313" key="4">
    <source>
        <dbReference type="Proteomes" id="UP000093000"/>
    </source>
</evidence>
<dbReference type="CDD" id="cd00177">
    <property type="entry name" value="START"/>
    <property type="match status" value="2"/>
</dbReference>
<dbReference type="PROSITE" id="PS50848">
    <property type="entry name" value="START"/>
    <property type="match status" value="2"/>
</dbReference>
<dbReference type="InterPro" id="IPR023393">
    <property type="entry name" value="START-like_dom_sf"/>
</dbReference>
<dbReference type="OrthoDB" id="196858at2759"/>
<gene>
    <name evidence="3" type="ORF">A0J61_01180</name>
</gene>
<dbReference type="Pfam" id="PF01852">
    <property type="entry name" value="START"/>
    <property type="match status" value="1"/>
</dbReference>
<dbReference type="SUPFAM" id="SSF55961">
    <property type="entry name" value="Bet v1-like"/>
    <property type="match status" value="2"/>
</dbReference>
<dbReference type="EMBL" id="LUGH01000034">
    <property type="protein sequence ID" value="OBZ90772.1"/>
    <property type="molecule type" value="Genomic_DNA"/>
</dbReference>
<feature type="domain" description="START" evidence="2">
    <location>
        <begin position="101"/>
        <end position="298"/>
    </location>
</feature>
<dbReference type="Pfam" id="PF18564">
    <property type="entry name" value="Glyco_hydro_5_C"/>
    <property type="match status" value="1"/>
</dbReference>
<comment type="caution">
    <text evidence="3">The sequence shown here is derived from an EMBL/GenBank/DDBJ whole genome shotgun (WGS) entry which is preliminary data.</text>
</comment>
<name>A0A1C7NNS4_9FUNG</name>
<feature type="region of interest" description="Disordered" evidence="1">
    <location>
        <begin position="336"/>
        <end position="401"/>
    </location>
</feature>
<sequence>MSHSLAYAPFNQDTFPAEWEENQHPRNILKRPKEKTGRYNAIFSDDEDEGPVPQANLSSRLLHQHDNKTRTGYIDPALSSSTYHIHQADSALTTLKHALMDDDWKKALKHKSGVMVYMKNGVYRSDKTPIFKGEAIIYGFSPQSIFYVIGMRKLWDEQYEDGNLVENLNDTTSLTYESMKPTTTSKSRDLALVEKIECAQNGSILFACTSVETPRIPKVHGKTRASIKLQGWMLEPISFSESPPATKVTFVIQENMKGWVPGFAKKTLARRPLVIAKIAEYLERKAERMRAQSAPLGYNQRPSIVNPALLQHTRNKSSSSILLGPAPQNGVKKHISFAQKDTTYTPLSKEDKHEEEEEEEDVTNQSSSSGSHTVTPDTHVVTQRTTSLPEPKPASVSPKLPKAKAHLYPAHRHSIQKIRSLELLKRLTASKDLWNVMKQSNENSHITCYSLNRKLLVNQSDSHTKKDDVNESEAMSPFIRVDSTISGGWTPEQLCSMIHCFGARKKWDACFGDGKIIERFSQKDYLVHFICSSHLPMAQVDFAAISSIETDPASGTVYTAACSVVDPQIPSNTDHIRASSDICGWAFRPSFNQQGKVSKVDVSFVYHIDFRHQIPAPILQDWIQLSLQPIEHMKQYLTKNGCPPYIRRVAGKVVLETFDPVSNQYKLTIIAKHEPSDAYQARKKALSSKQKQLWCTDIRFHELMFPHGLDIQVEPHEMIQFQVTTKGHKCLKLFTTEQAMDGKQISLTMSPLSPKKSRDAHSYCYNGELFPPTPSVKPAASSINVSNTTTHSEKADKETKDEQLVEPTIQENTRKEMTENPVQVPKGYVLVPENPSTRNNMVIITDELSFNGQQLSVMFLAMVLCYYMGKLTSCHCPV</sequence>
<dbReference type="Proteomes" id="UP000093000">
    <property type="component" value="Unassembled WGS sequence"/>
</dbReference>
<dbReference type="InParanoid" id="A0A1C7NNS4"/>
<feature type="compositionally biased region" description="Basic and acidic residues" evidence="1">
    <location>
        <begin position="791"/>
        <end position="803"/>
    </location>
</feature>
<reference evidence="3 4" key="1">
    <citation type="submission" date="2016-03" db="EMBL/GenBank/DDBJ databases">
        <title>Choanephora cucurbitarum.</title>
        <authorList>
            <person name="Min B."/>
            <person name="Park H."/>
            <person name="Park J.-H."/>
            <person name="Shin H.-D."/>
            <person name="Choi I.-G."/>
        </authorList>
    </citation>
    <scope>NUCLEOTIDE SEQUENCE [LARGE SCALE GENOMIC DNA]</scope>
    <source>
        <strain evidence="3 4">KUS-F28377</strain>
    </source>
</reference>
<feature type="compositionally biased region" description="Polar residues" evidence="1">
    <location>
        <begin position="781"/>
        <end position="790"/>
    </location>
</feature>
<dbReference type="STRING" id="101091.A0A1C7NNS4"/>
<feature type="compositionally biased region" description="Acidic residues" evidence="1">
    <location>
        <begin position="353"/>
        <end position="362"/>
    </location>
</feature>
<dbReference type="PANTHER" id="PTHR19308:SF14">
    <property type="entry name" value="START DOMAIN-CONTAINING PROTEIN"/>
    <property type="match status" value="1"/>
</dbReference>
<dbReference type="Gene3D" id="3.30.530.20">
    <property type="match status" value="2"/>
</dbReference>
<feature type="domain" description="START" evidence="2">
    <location>
        <begin position="422"/>
        <end position="619"/>
    </location>
</feature>
<accession>A0A1C7NNS4</accession>
<dbReference type="GO" id="GO:0005737">
    <property type="term" value="C:cytoplasm"/>
    <property type="evidence" value="ECO:0007669"/>
    <property type="project" value="UniProtKB-ARBA"/>
</dbReference>
<dbReference type="InterPro" id="IPR041036">
    <property type="entry name" value="GH5_C"/>
</dbReference>
<dbReference type="InterPro" id="IPR002913">
    <property type="entry name" value="START_lipid-bd_dom"/>
</dbReference>
<dbReference type="GO" id="GO:0008289">
    <property type="term" value="F:lipid binding"/>
    <property type="evidence" value="ECO:0007669"/>
    <property type="project" value="InterPro"/>
</dbReference>
<dbReference type="PANTHER" id="PTHR19308">
    <property type="entry name" value="PHOSPHATIDYLCHOLINE TRANSFER PROTEIN"/>
    <property type="match status" value="1"/>
</dbReference>